<gene>
    <name evidence="5" type="ORF">GCM10022279_20690</name>
</gene>
<feature type="domain" description="HTH araC/xylS-type" evidence="4">
    <location>
        <begin position="230"/>
        <end position="328"/>
    </location>
</feature>
<dbReference type="InterPro" id="IPR032687">
    <property type="entry name" value="AraC-type_N"/>
</dbReference>
<dbReference type="SUPFAM" id="SSF46689">
    <property type="entry name" value="Homeodomain-like"/>
    <property type="match status" value="1"/>
</dbReference>
<accession>A0ABP7RG46</accession>
<dbReference type="Proteomes" id="UP001501627">
    <property type="component" value="Unassembled WGS sequence"/>
</dbReference>
<keyword evidence="1" id="KW-0805">Transcription regulation</keyword>
<keyword evidence="3" id="KW-0804">Transcription</keyword>
<dbReference type="Pfam" id="PF12833">
    <property type="entry name" value="HTH_18"/>
    <property type="match status" value="1"/>
</dbReference>
<evidence type="ECO:0000256" key="2">
    <source>
        <dbReference type="ARBA" id="ARBA00023125"/>
    </source>
</evidence>
<sequence>MVTLVRAAALNHFAEVMSKLGGDPDQALRQVGLRLAQIQEQDQLIDAALVSRLLEDAARSTGCESFGLQMAQFRQPSNFGVLSLLLLHQPTLRHVLTTLIAHVHQLNEALVIHMEETGGVVILREDFVTPLHMRQPIELAIGVLFRMCEVLLGERWRPLSVCFSHSAPVDASVHRRLFRCRVEFDAEFNGIVCRAADLDEPNPLSDPVLVRYAKTVVDTAPMGREATIGQQARKAIYLMLPLGNATCASVAQALGRSVRTLQRELDGEGLSFTDLLGQVRYDLARRYVGNPRYSVGEIAVMLGYSSHSAFTRWFTARFGCAPEVWRSRLPGLVPPRAPQSASDAAEH</sequence>
<dbReference type="Pfam" id="PF12625">
    <property type="entry name" value="Arabinose_bd"/>
    <property type="match status" value="1"/>
</dbReference>
<keyword evidence="6" id="KW-1185">Reference proteome</keyword>
<dbReference type="RefSeq" id="WP_344869626.1">
    <property type="nucleotide sequence ID" value="NZ_BAABBP010000017.1"/>
</dbReference>
<evidence type="ECO:0000259" key="4">
    <source>
        <dbReference type="PROSITE" id="PS01124"/>
    </source>
</evidence>
<comment type="caution">
    <text evidence="5">The sequence shown here is derived from an EMBL/GenBank/DDBJ whole genome shotgun (WGS) entry which is preliminary data.</text>
</comment>
<dbReference type="EMBL" id="BAABBP010000017">
    <property type="protein sequence ID" value="GAA3996924.1"/>
    <property type="molecule type" value="Genomic_DNA"/>
</dbReference>
<keyword evidence="2" id="KW-0238">DNA-binding</keyword>
<evidence type="ECO:0000313" key="5">
    <source>
        <dbReference type="EMBL" id="GAA3996924.1"/>
    </source>
</evidence>
<dbReference type="Gene3D" id="1.10.10.60">
    <property type="entry name" value="Homeodomain-like"/>
    <property type="match status" value="1"/>
</dbReference>
<reference evidence="6" key="1">
    <citation type="journal article" date="2019" name="Int. J. Syst. Evol. Microbiol.">
        <title>The Global Catalogue of Microorganisms (GCM) 10K type strain sequencing project: providing services to taxonomists for standard genome sequencing and annotation.</title>
        <authorList>
            <consortium name="The Broad Institute Genomics Platform"/>
            <consortium name="The Broad Institute Genome Sequencing Center for Infectious Disease"/>
            <person name="Wu L."/>
            <person name="Ma J."/>
        </authorList>
    </citation>
    <scope>NUCLEOTIDE SEQUENCE [LARGE SCALE GENOMIC DNA]</scope>
    <source>
        <strain evidence="6">JCM 17561</strain>
    </source>
</reference>
<protein>
    <submittedName>
        <fullName evidence="5">AraC family transcriptional regulator</fullName>
    </submittedName>
</protein>
<dbReference type="InterPro" id="IPR009057">
    <property type="entry name" value="Homeodomain-like_sf"/>
</dbReference>
<proteinExistence type="predicted"/>
<evidence type="ECO:0000256" key="1">
    <source>
        <dbReference type="ARBA" id="ARBA00023015"/>
    </source>
</evidence>
<dbReference type="PROSITE" id="PS01124">
    <property type="entry name" value="HTH_ARAC_FAMILY_2"/>
    <property type="match status" value="1"/>
</dbReference>
<organism evidence="5 6">
    <name type="scientific">Comamonas faecalis</name>
    <dbReference type="NCBI Taxonomy" id="1387849"/>
    <lineage>
        <taxon>Bacteria</taxon>
        <taxon>Pseudomonadati</taxon>
        <taxon>Pseudomonadota</taxon>
        <taxon>Betaproteobacteria</taxon>
        <taxon>Burkholderiales</taxon>
        <taxon>Comamonadaceae</taxon>
        <taxon>Comamonas</taxon>
    </lineage>
</organism>
<dbReference type="PANTHER" id="PTHR47894">
    <property type="entry name" value="HTH-TYPE TRANSCRIPTIONAL REGULATOR GADX"/>
    <property type="match status" value="1"/>
</dbReference>
<evidence type="ECO:0000313" key="6">
    <source>
        <dbReference type="Proteomes" id="UP001501627"/>
    </source>
</evidence>
<dbReference type="PANTHER" id="PTHR47894:SF4">
    <property type="entry name" value="HTH-TYPE TRANSCRIPTIONAL REGULATOR GADX"/>
    <property type="match status" value="1"/>
</dbReference>
<dbReference type="SMART" id="SM00342">
    <property type="entry name" value="HTH_ARAC"/>
    <property type="match status" value="1"/>
</dbReference>
<evidence type="ECO:0000256" key="3">
    <source>
        <dbReference type="ARBA" id="ARBA00023163"/>
    </source>
</evidence>
<dbReference type="InterPro" id="IPR018060">
    <property type="entry name" value="HTH_AraC"/>
</dbReference>
<name>A0ABP7RG46_9BURK</name>